<evidence type="ECO:0000313" key="3">
    <source>
        <dbReference type="EMBL" id="RZC79715.1"/>
    </source>
</evidence>
<proteinExistence type="predicted"/>
<evidence type="ECO:0000259" key="2">
    <source>
        <dbReference type="Pfam" id="PF26578"/>
    </source>
</evidence>
<dbReference type="EMBL" id="CM010724">
    <property type="protein sequence ID" value="RZC79715.1"/>
    <property type="molecule type" value="Genomic_DNA"/>
</dbReference>
<feature type="signal peptide" evidence="1">
    <location>
        <begin position="1"/>
        <end position="23"/>
    </location>
</feature>
<organism evidence="3 4">
    <name type="scientific">Papaver somniferum</name>
    <name type="common">Opium poppy</name>
    <dbReference type="NCBI Taxonomy" id="3469"/>
    <lineage>
        <taxon>Eukaryota</taxon>
        <taxon>Viridiplantae</taxon>
        <taxon>Streptophyta</taxon>
        <taxon>Embryophyta</taxon>
        <taxon>Tracheophyta</taxon>
        <taxon>Spermatophyta</taxon>
        <taxon>Magnoliopsida</taxon>
        <taxon>Ranunculales</taxon>
        <taxon>Papaveraceae</taxon>
        <taxon>Papaveroideae</taxon>
        <taxon>Papaver</taxon>
    </lineage>
</organism>
<dbReference type="OMA" id="NCAEVMF"/>
<sequence length="178" mass="19458">MALVRCCFSTVTIFLFFTGLTSSYLISDDIFQTHAGRTLLQLKKDCPVDFENKNYTVITSQCKGPRYPREQCCSALNEFACPYADELNDLNNVCSSTMFSYIMRIGGYPPGLFANQCVEGKLGLECSSDPPGSSNPNPNRGSVVSVLLVFSTSSHSSNRCITVLMPELPISSILHGSV</sequence>
<dbReference type="InterPro" id="IPR039307">
    <property type="entry name" value="LORELEI-like"/>
</dbReference>
<name>A0A4Y7L6B1_PAPSO</name>
<gene>
    <name evidence="3" type="ORF">C5167_042291</name>
</gene>
<keyword evidence="4" id="KW-1185">Reference proteome</keyword>
<dbReference type="STRING" id="3469.A0A4Y7L6B1"/>
<keyword evidence="1" id="KW-0732">Signal</keyword>
<dbReference type="AlphaFoldDB" id="A0A4Y7L6B1"/>
<feature type="chain" id="PRO_5021396846" description="GPI-anchored protein LLG1-like domain-containing protein" evidence="1">
    <location>
        <begin position="24"/>
        <end position="178"/>
    </location>
</feature>
<dbReference type="Gramene" id="RZC79715">
    <property type="protein sequence ID" value="RZC79715"/>
    <property type="gene ID" value="C5167_042291"/>
</dbReference>
<dbReference type="OrthoDB" id="585255at2759"/>
<dbReference type="Pfam" id="PF26578">
    <property type="entry name" value="LLG1"/>
    <property type="match status" value="1"/>
</dbReference>
<dbReference type="PANTHER" id="PTHR31533">
    <property type="entry name" value="GPI-ANCHORED PROTEIN LLG1-RELATED-RELATED"/>
    <property type="match status" value="1"/>
</dbReference>
<protein>
    <recommendedName>
        <fullName evidence="2">GPI-anchored protein LLG1-like domain-containing protein</fullName>
    </recommendedName>
</protein>
<feature type="domain" description="GPI-anchored protein LLG1-like" evidence="2">
    <location>
        <begin position="48"/>
        <end position="124"/>
    </location>
</feature>
<evidence type="ECO:0000313" key="4">
    <source>
        <dbReference type="Proteomes" id="UP000316621"/>
    </source>
</evidence>
<dbReference type="PANTHER" id="PTHR31533:SF2">
    <property type="entry name" value="GPI-ANCHORED PROTEIN LLG1"/>
    <property type="match status" value="1"/>
</dbReference>
<evidence type="ECO:0000256" key="1">
    <source>
        <dbReference type="SAM" id="SignalP"/>
    </source>
</evidence>
<reference evidence="3 4" key="1">
    <citation type="journal article" date="2018" name="Science">
        <title>The opium poppy genome and morphinan production.</title>
        <authorList>
            <person name="Guo L."/>
            <person name="Winzer T."/>
            <person name="Yang X."/>
            <person name="Li Y."/>
            <person name="Ning Z."/>
            <person name="He Z."/>
            <person name="Teodor R."/>
            <person name="Lu Y."/>
            <person name="Bowser T.A."/>
            <person name="Graham I.A."/>
            <person name="Ye K."/>
        </authorList>
    </citation>
    <scope>NUCLEOTIDE SEQUENCE [LARGE SCALE GENOMIC DNA]</scope>
    <source>
        <strain evidence="4">cv. HN1</strain>
        <tissue evidence="3">Leaves</tissue>
    </source>
</reference>
<accession>A0A4Y7L6B1</accession>
<dbReference type="Proteomes" id="UP000316621">
    <property type="component" value="Chromosome 10"/>
</dbReference>
<dbReference type="InterPro" id="IPR058888">
    <property type="entry name" value="LLG1-like"/>
</dbReference>